<protein>
    <submittedName>
        <fullName evidence="2">Uncharacterized protein</fullName>
    </submittedName>
</protein>
<feature type="compositionally biased region" description="Basic and acidic residues" evidence="1">
    <location>
        <begin position="44"/>
        <end position="54"/>
    </location>
</feature>
<dbReference type="Proteomes" id="UP000053555">
    <property type="component" value="Unassembled WGS sequence"/>
</dbReference>
<proteinExistence type="predicted"/>
<feature type="region of interest" description="Disordered" evidence="1">
    <location>
        <begin position="31"/>
        <end position="54"/>
    </location>
</feature>
<gene>
    <name evidence="2" type="ORF">glysoja_032709</name>
</gene>
<sequence length="54" mass="6327">MCVPHEFPATGRQRELQPHVQEVHRIPHEFPATGHQPELQPHVPEVHRIQHDSE</sequence>
<name>A0A0B2P968_GLYSO</name>
<evidence type="ECO:0000313" key="2">
    <source>
        <dbReference type="EMBL" id="KHN04213.1"/>
    </source>
</evidence>
<evidence type="ECO:0000256" key="1">
    <source>
        <dbReference type="SAM" id="MobiDB-lite"/>
    </source>
</evidence>
<accession>A0A0B2P968</accession>
<dbReference type="EMBL" id="KN669409">
    <property type="protein sequence ID" value="KHN04213.1"/>
    <property type="molecule type" value="Genomic_DNA"/>
</dbReference>
<organism evidence="2">
    <name type="scientific">Glycine soja</name>
    <name type="common">Wild soybean</name>
    <dbReference type="NCBI Taxonomy" id="3848"/>
    <lineage>
        <taxon>Eukaryota</taxon>
        <taxon>Viridiplantae</taxon>
        <taxon>Streptophyta</taxon>
        <taxon>Embryophyta</taxon>
        <taxon>Tracheophyta</taxon>
        <taxon>Spermatophyta</taxon>
        <taxon>Magnoliopsida</taxon>
        <taxon>eudicotyledons</taxon>
        <taxon>Gunneridae</taxon>
        <taxon>Pentapetalae</taxon>
        <taxon>rosids</taxon>
        <taxon>fabids</taxon>
        <taxon>Fabales</taxon>
        <taxon>Fabaceae</taxon>
        <taxon>Papilionoideae</taxon>
        <taxon>50 kb inversion clade</taxon>
        <taxon>NPAAA clade</taxon>
        <taxon>indigoferoid/millettioid clade</taxon>
        <taxon>Phaseoleae</taxon>
        <taxon>Glycine</taxon>
        <taxon>Glycine subgen. Soja</taxon>
    </lineage>
</organism>
<reference evidence="2" key="1">
    <citation type="submission" date="2014-07" db="EMBL/GenBank/DDBJ databases">
        <title>Identification of a novel salt tolerance gene in wild soybean by whole-genome sequencing.</title>
        <authorList>
            <person name="Lam H.-M."/>
            <person name="Qi X."/>
            <person name="Li M.-W."/>
            <person name="Liu X."/>
            <person name="Xie M."/>
            <person name="Ni M."/>
            <person name="Xu X."/>
        </authorList>
    </citation>
    <scope>NUCLEOTIDE SEQUENCE [LARGE SCALE GENOMIC DNA]</scope>
    <source>
        <tissue evidence="2">Root</tissue>
    </source>
</reference>
<dbReference type="AlphaFoldDB" id="A0A0B2P968"/>